<dbReference type="EMBL" id="VJZC01000017">
    <property type="protein sequence ID" value="MPY56536.1"/>
    <property type="molecule type" value="Genomic_DNA"/>
</dbReference>
<gene>
    <name evidence="1" type="ORF">FNH08_04915</name>
</gene>
<dbReference type="Proteomes" id="UP000400924">
    <property type="component" value="Unassembled WGS sequence"/>
</dbReference>
<evidence type="ECO:0000313" key="1">
    <source>
        <dbReference type="EMBL" id="MPY56536.1"/>
    </source>
</evidence>
<dbReference type="Gene3D" id="3.40.50.1820">
    <property type="entry name" value="alpha/beta hydrolase"/>
    <property type="match status" value="1"/>
</dbReference>
<name>A0A5N8XBM2_9ACTN</name>
<reference evidence="1 2" key="1">
    <citation type="submission" date="2019-07" db="EMBL/GenBank/DDBJ databases">
        <title>New species of Amycolatopsis and Streptomyces.</title>
        <authorList>
            <person name="Duangmal K."/>
            <person name="Teo W.F.A."/>
            <person name="Lipun K."/>
        </authorList>
    </citation>
    <scope>NUCLEOTIDE SEQUENCE [LARGE SCALE GENOMIC DNA]</scope>
    <source>
        <strain evidence="1 2">NBRC 106415</strain>
    </source>
</reference>
<dbReference type="InterPro" id="IPR029058">
    <property type="entry name" value="AB_hydrolase_fold"/>
</dbReference>
<organism evidence="1 2">
    <name type="scientific">Streptomyces spongiae</name>
    <dbReference type="NCBI Taxonomy" id="565072"/>
    <lineage>
        <taxon>Bacteria</taxon>
        <taxon>Bacillati</taxon>
        <taxon>Actinomycetota</taxon>
        <taxon>Actinomycetes</taxon>
        <taxon>Kitasatosporales</taxon>
        <taxon>Streptomycetaceae</taxon>
        <taxon>Streptomyces</taxon>
    </lineage>
</organism>
<keyword evidence="1" id="KW-0378">Hydrolase</keyword>
<dbReference type="SUPFAM" id="SSF53474">
    <property type="entry name" value="alpha/beta-Hydrolases"/>
    <property type="match status" value="1"/>
</dbReference>
<dbReference type="InterPro" id="IPR010520">
    <property type="entry name" value="FrsA-like"/>
</dbReference>
<dbReference type="RefSeq" id="WP_152769994.1">
    <property type="nucleotide sequence ID" value="NZ_VJZC01000017.1"/>
</dbReference>
<dbReference type="OrthoDB" id="8587800at2"/>
<proteinExistence type="predicted"/>
<dbReference type="GO" id="GO:0016787">
    <property type="term" value="F:hydrolase activity"/>
    <property type="evidence" value="ECO:0007669"/>
    <property type="project" value="UniProtKB-KW"/>
</dbReference>
<accession>A0A5N8XBM2</accession>
<comment type="caution">
    <text evidence="1">The sequence shown here is derived from an EMBL/GenBank/DDBJ whole genome shotgun (WGS) entry which is preliminary data.</text>
</comment>
<evidence type="ECO:0000313" key="2">
    <source>
        <dbReference type="Proteomes" id="UP000400924"/>
    </source>
</evidence>
<dbReference type="AlphaFoldDB" id="A0A5N8XBM2"/>
<dbReference type="Pfam" id="PF06500">
    <property type="entry name" value="FrsA-like"/>
    <property type="match status" value="1"/>
</dbReference>
<sequence length="354" mass="38192">MPYRWKVAPEDLFVERYWQMVNNGLPSADVDTVRSTVTDMWLDEPGGWVYEWSRLAAGYAELGEHQLAALAYGWAKFPTLADDAKRTALERQLKQYLLAAPGFKVGFQRRAVQVPCGEGVTAVPAHFLTPPGWSGDAPVLLASGGVDTWKMDLHGLFEAVALRTGMGVLAFDIPGTGECAGPMDSEDGADLVGALAIEARALGNGRVLHLGISMGGHFSACSGLAGDVDAAIVIGGPIEAAFARDRTFAYGMEGSVGNALGFDHEPNDAQLARIWPPFDLRPLLNLNTNVPMLVINGAGDVHVPRQDTLVFVGRRDTEVHLLPDTGHCAASKMPQVLELMFEWIDRYHLSSAGR</sequence>
<protein>
    <submittedName>
        <fullName evidence="1">Alpha/beta hydrolase</fullName>
    </submittedName>
</protein>
<keyword evidence="2" id="KW-1185">Reference proteome</keyword>